<dbReference type="Proteomes" id="UP000247781">
    <property type="component" value="Unassembled WGS sequence"/>
</dbReference>
<protein>
    <submittedName>
        <fullName evidence="4">ABC-2 type transport system ATP-binding protein</fullName>
    </submittedName>
</protein>
<name>A0A318HSU8_9MYCO</name>
<dbReference type="EMBL" id="QJJU01000001">
    <property type="protein sequence ID" value="PXX12950.1"/>
    <property type="molecule type" value="Genomic_DNA"/>
</dbReference>
<feature type="compositionally biased region" description="Polar residues" evidence="2">
    <location>
        <begin position="15"/>
        <end position="32"/>
    </location>
</feature>
<keyword evidence="1" id="KW-0378">Hydrolase</keyword>
<organism evidence="4 5">
    <name type="scientific">Mycolicibacterium moriokaense</name>
    <dbReference type="NCBI Taxonomy" id="39691"/>
    <lineage>
        <taxon>Bacteria</taxon>
        <taxon>Bacillati</taxon>
        <taxon>Actinomycetota</taxon>
        <taxon>Actinomycetes</taxon>
        <taxon>Mycobacteriales</taxon>
        <taxon>Mycobacteriaceae</taxon>
        <taxon>Mycolicibacterium</taxon>
    </lineage>
</organism>
<dbReference type="Pfam" id="PF02129">
    <property type="entry name" value="Peptidase_S15"/>
    <property type="match status" value="1"/>
</dbReference>
<keyword evidence="4" id="KW-0067">ATP-binding</keyword>
<feature type="region of interest" description="Disordered" evidence="2">
    <location>
        <begin position="1"/>
        <end position="45"/>
    </location>
</feature>
<evidence type="ECO:0000256" key="2">
    <source>
        <dbReference type="SAM" id="MobiDB-lite"/>
    </source>
</evidence>
<dbReference type="AlphaFoldDB" id="A0A318HSU8"/>
<dbReference type="InterPro" id="IPR029058">
    <property type="entry name" value="AB_hydrolase_fold"/>
</dbReference>
<feature type="domain" description="Xaa-Pro dipeptidyl-peptidase C-terminal" evidence="3">
    <location>
        <begin position="515"/>
        <end position="700"/>
    </location>
</feature>
<evidence type="ECO:0000313" key="4">
    <source>
        <dbReference type="EMBL" id="PXX12950.1"/>
    </source>
</evidence>
<evidence type="ECO:0000256" key="1">
    <source>
        <dbReference type="ARBA" id="ARBA00022801"/>
    </source>
</evidence>
<keyword evidence="4" id="KW-0547">Nucleotide-binding</keyword>
<dbReference type="InterPro" id="IPR013736">
    <property type="entry name" value="Xaa-Pro_dipept_C"/>
</dbReference>
<accession>A0A318HSU8</accession>
<dbReference type="InterPro" id="IPR000383">
    <property type="entry name" value="Xaa-Pro-like_dom"/>
</dbReference>
<proteinExistence type="predicted"/>
<keyword evidence="5" id="KW-1185">Reference proteome</keyword>
<evidence type="ECO:0000259" key="3">
    <source>
        <dbReference type="SMART" id="SM00939"/>
    </source>
</evidence>
<gene>
    <name evidence="4" type="ORF">C8E89_10198</name>
</gene>
<dbReference type="SMART" id="SM00939">
    <property type="entry name" value="PepX_C"/>
    <property type="match status" value="1"/>
</dbReference>
<reference evidence="5" key="1">
    <citation type="submission" date="2018-05" db="EMBL/GenBank/DDBJ databases">
        <authorList>
            <person name="Deangelis K."/>
            <person name="Huntemann M."/>
            <person name="Clum A."/>
            <person name="Pillay M."/>
            <person name="Palaniappan K."/>
            <person name="Varghese N."/>
            <person name="Mikhailova N."/>
            <person name="Stamatis D."/>
            <person name="Reddy T."/>
            <person name="Daum C."/>
            <person name="Shapiro N."/>
            <person name="Ivanova N."/>
            <person name="Kyrpides N."/>
            <person name="Woyke T."/>
        </authorList>
    </citation>
    <scope>NUCLEOTIDE SEQUENCE [LARGE SCALE GENOMIC DNA]</scope>
    <source>
        <strain evidence="5">GAS496</strain>
    </source>
</reference>
<reference evidence="4 5" key="2">
    <citation type="submission" date="2018-06" db="EMBL/GenBank/DDBJ databases">
        <title>Sequencing of bacterial isolates from soil warming experiment in Harvard Forest, Massachusetts, USA.</title>
        <authorList>
            <person name="Deangelis K.PhD."/>
        </authorList>
    </citation>
    <scope>NUCLEOTIDE SEQUENCE [LARGE SCALE GENOMIC DNA]</scope>
    <source>
        <strain evidence="4 5">GAS496</strain>
    </source>
</reference>
<evidence type="ECO:0000313" key="5">
    <source>
        <dbReference type="Proteomes" id="UP000247781"/>
    </source>
</evidence>
<dbReference type="GO" id="GO:0005524">
    <property type="term" value="F:ATP binding"/>
    <property type="evidence" value="ECO:0007669"/>
    <property type="project" value="UniProtKB-KW"/>
</dbReference>
<dbReference type="GO" id="GO:0008239">
    <property type="term" value="F:dipeptidyl-peptidase activity"/>
    <property type="evidence" value="ECO:0007669"/>
    <property type="project" value="InterPro"/>
</dbReference>
<sequence length="721" mass="74106">MPAHDPADSAPKTDSVASQTVKVAATESTKTAVQPKPPKDPTPTTNVVVSSVATTADVVIEKPKEQPQAPVATVTTAISTVASAVLNPFAGNSPTAPAVSPLPWMMLAAARQEFSGAPTLTKAVGPVTASAPVDSTPAVTTMAATAAITNVSAAPAIAPPTNVVAIPQTPLLTALGLQNLPIIGPLFVTPVVAIVNEIPIVGDLLHPIFGYPVQAGLPPGSPQPQDVRVISFDGTPINVHFMPAAGLQAGQHAPTILDGPGLGEPGATNLNATPLDGILTDNLGAVGVATLRDAGYNVVTWDPRGEYFSGGVLQLDSPDYEARDVSHIISWVAQQPETKLDGPNDPRIGMVGASYGGGIQLVSAATDHRIDAIVPTIAWNTLNDALYPNQAFKSGWGTLLTAALLATFARPNSAVYPAAVYGDLTGMLTQDEQDLLAARGPGGTPDLVSQITAPTLLIQGTVDTLFPLSEADANATDLIAHGVPTKVVWFCGGHGVCVNDLLDQRDGALIQQQTLAWLARYVKGDTTVSTGPQFEWVDQTGQYYSSNVYPVPTGNPIVTSCTTGGVLPLLPFIGGSGPLLGVVPIGGTKAINAINLTVPAATTTTYVVGAPQLTLTYSGTGQARHVYAQLVDDSTGLVLGNQVTPIPVTLDGQTHTITEPLQMVAETLSPGRSVTLQLVASAADYETITSLGQLTVSSMSLSLPTADPSKIAVVPASQTQI</sequence>
<dbReference type="Gene3D" id="3.40.50.1820">
    <property type="entry name" value="alpha/beta hydrolase"/>
    <property type="match status" value="2"/>
</dbReference>
<dbReference type="SUPFAM" id="SSF53474">
    <property type="entry name" value="alpha/beta-Hydrolases"/>
    <property type="match status" value="1"/>
</dbReference>
<comment type="caution">
    <text evidence="4">The sequence shown here is derived from an EMBL/GenBank/DDBJ whole genome shotgun (WGS) entry which is preliminary data.</text>
</comment>